<protein>
    <submittedName>
        <fullName evidence="1">Uncharacterized protein</fullName>
    </submittedName>
</protein>
<name>A0A953J9J7_9BACT</name>
<evidence type="ECO:0000313" key="1">
    <source>
        <dbReference type="EMBL" id="MBZ0155045.1"/>
    </source>
</evidence>
<proteinExistence type="predicted"/>
<organism evidence="1 2">
    <name type="scientific">Candidatus Nitrobium versatile</name>
    <dbReference type="NCBI Taxonomy" id="2884831"/>
    <lineage>
        <taxon>Bacteria</taxon>
        <taxon>Pseudomonadati</taxon>
        <taxon>Nitrospirota</taxon>
        <taxon>Nitrospiria</taxon>
        <taxon>Nitrospirales</taxon>
        <taxon>Nitrospiraceae</taxon>
        <taxon>Candidatus Nitrobium</taxon>
    </lineage>
</organism>
<dbReference type="Proteomes" id="UP000705867">
    <property type="component" value="Unassembled WGS sequence"/>
</dbReference>
<comment type="caution">
    <text evidence="1">The sequence shown here is derived from an EMBL/GenBank/DDBJ whole genome shotgun (WGS) entry which is preliminary data.</text>
</comment>
<evidence type="ECO:0000313" key="2">
    <source>
        <dbReference type="Proteomes" id="UP000705867"/>
    </source>
</evidence>
<accession>A0A953J9J7</accession>
<reference evidence="1" key="1">
    <citation type="journal article" date="2021" name="bioRxiv">
        <title>Unraveling nitrogen, sulfur and carbon metabolic pathways and microbial community transcriptional responses to substrate deprivation and toxicity stresses in a bioreactor mimicking anoxic brackish coastal sediment conditions.</title>
        <authorList>
            <person name="Martins P.D."/>
            <person name="Echeveste M.J."/>
            <person name="Arshad A."/>
            <person name="Kurth J."/>
            <person name="Ouboter H."/>
            <person name="Jetten M.S.M."/>
            <person name="Welte C.U."/>
        </authorList>
    </citation>
    <scope>NUCLEOTIDE SEQUENCE</scope>
    <source>
        <strain evidence="1">MAG_39</strain>
    </source>
</reference>
<sequence length="48" mass="5519">MEESGWEYAQSLEKLLRISRELITTGREGKLCLLPLRSRGKLYLLPLG</sequence>
<reference evidence="1" key="2">
    <citation type="submission" date="2021-08" db="EMBL/GenBank/DDBJ databases">
        <authorList>
            <person name="Dalcin Martins P."/>
        </authorList>
    </citation>
    <scope>NUCLEOTIDE SEQUENCE</scope>
    <source>
        <strain evidence="1">MAG_39</strain>
    </source>
</reference>
<gene>
    <name evidence="1" type="ORF">K8I29_02375</name>
</gene>
<dbReference type="EMBL" id="JAIOIV010000018">
    <property type="protein sequence ID" value="MBZ0155045.1"/>
    <property type="molecule type" value="Genomic_DNA"/>
</dbReference>
<dbReference type="AlphaFoldDB" id="A0A953J9J7"/>